<dbReference type="Pfam" id="PF13290">
    <property type="entry name" value="CHB_HEX_C_1"/>
    <property type="match status" value="1"/>
</dbReference>
<dbReference type="Proteomes" id="UP000051952">
    <property type="component" value="Unassembled WGS sequence"/>
</dbReference>
<evidence type="ECO:0000259" key="3">
    <source>
        <dbReference type="Pfam" id="PF13290"/>
    </source>
</evidence>
<proteinExistence type="predicted"/>
<dbReference type="OrthoDB" id="278402at2759"/>
<dbReference type="VEuPathDB" id="TriTrypDB:BSAL_87835"/>
<feature type="chain" id="PRO_5006621983" description="GH29D-like beta-sandwich domain-containing protein" evidence="2">
    <location>
        <begin position="20"/>
        <end position="395"/>
    </location>
</feature>
<dbReference type="InterPro" id="IPR059177">
    <property type="entry name" value="GH29D-like_dom"/>
</dbReference>
<reference evidence="5" key="1">
    <citation type="submission" date="2015-09" db="EMBL/GenBank/DDBJ databases">
        <authorList>
            <consortium name="Pathogen Informatics"/>
        </authorList>
    </citation>
    <scope>NUCLEOTIDE SEQUENCE [LARGE SCALE GENOMIC DNA]</scope>
    <source>
        <strain evidence="5">Lake Konstanz</strain>
    </source>
</reference>
<evidence type="ECO:0000256" key="2">
    <source>
        <dbReference type="SAM" id="SignalP"/>
    </source>
</evidence>
<feature type="transmembrane region" description="Helical" evidence="1">
    <location>
        <begin position="350"/>
        <end position="376"/>
    </location>
</feature>
<feature type="domain" description="GH29D-like beta-sandwich" evidence="3">
    <location>
        <begin position="34"/>
        <end position="99"/>
    </location>
</feature>
<evidence type="ECO:0000313" key="5">
    <source>
        <dbReference type="Proteomes" id="UP000051952"/>
    </source>
</evidence>
<sequence length="395" mass="43721">MPSTIAVAAVMLLSAVVYSQSVGDVAVSAPDIYPPDGTFTGELEVKFVANQPHANIYWTKNGDVPTNASRLYEGPFTLFEPGTYLIQAIAVPKTGNLENSVVRNRTYTILKSEVPIPTVSPAKGKYRGQVVAQLLAPAEVSSNPNAKIQFVIDVDDPGNTWQTYTAPIVLDTPGEHIIKSRIVISGAEGKSPKISPTARYRFEITSPLVYDVTTECAKCEKTPTVGQVFTVWLQNPEVNSIMKLTTSSRGCELDRHMLDDTKPTKIKHRQVAYRFVTYTEPQPKVYVCLQEPSHPNQTFIMVPRRLKSSAQGVGDNYFAIEPAFGAIKKQQTEKPYDGPTHQPFAERSNFSMAFILLFAFLVLVLFATCTTMGRLFKGRQHHRIPRATVVHDDDA</sequence>
<keyword evidence="1" id="KW-0812">Transmembrane</keyword>
<keyword evidence="1" id="KW-0472">Membrane</keyword>
<gene>
    <name evidence="4" type="ORF">BSAL_87835</name>
</gene>
<keyword evidence="1" id="KW-1133">Transmembrane helix</keyword>
<name>A0A0S4J5I6_BODSA</name>
<evidence type="ECO:0000256" key="1">
    <source>
        <dbReference type="SAM" id="Phobius"/>
    </source>
</evidence>
<dbReference type="EMBL" id="CYKH01001106">
    <property type="protein sequence ID" value="CUG83849.1"/>
    <property type="molecule type" value="Genomic_DNA"/>
</dbReference>
<evidence type="ECO:0000313" key="4">
    <source>
        <dbReference type="EMBL" id="CUG83849.1"/>
    </source>
</evidence>
<protein>
    <recommendedName>
        <fullName evidence="3">GH29D-like beta-sandwich domain-containing protein</fullName>
    </recommendedName>
</protein>
<keyword evidence="5" id="KW-1185">Reference proteome</keyword>
<organism evidence="4 5">
    <name type="scientific">Bodo saltans</name>
    <name type="common">Flagellated protozoan</name>
    <dbReference type="NCBI Taxonomy" id="75058"/>
    <lineage>
        <taxon>Eukaryota</taxon>
        <taxon>Discoba</taxon>
        <taxon>Euglenozoa</taxon>
        <taxon>Kinetoplastea</taxon>
        <taxon>Metakinetoplastina</taxon>
        <taxon>Eubodonida</taxon>
        <taxon>Bodonidae</taxon>
        <taxon>Bodo</taxon>
    </lineage>
</organism>
<feature type="signal peptide" evidence="2">
    <location>
        <begin position="1"/>
        <end position="19"/>
    </location>
</feature>
<accession>A0A0S4J5I6</accession>
<keyword evidence="2" id="KW-0732">Signal</keyword>
<dbReference type="AlphaFoldDB" id="A0A0S4J5I6"/>